<dbReference type="EMBL" id="NIGF01000017">
    <property type="protein sequence ID" value="PQV62994.1"/>
    <property type="molecule type" value="Genomic_DNA"/>
</dbReference>
<dbReference type="InParanoid" id="A0A2S8SQB4"/>
<comment type="pathway">
    <text evidence="5">tRNA modification; tRNA-queuosine biosynthesis.</text>
</comment>
<dbReference type="PANTHER" id="PTHR34354:SF1">
    <property type="entry name" value="NADPH-DEPENDENT 7-CYANO-7-DEAZAGUANINE REDUCTASE"/>
    <property type="match status" value="1"/>
</dbReference>
<dbReference type="InterPro" id="IPR050084">
    <property type="entry name" value="NADPH_dep_7-cyano-7-deazaG_red"/>
</dbReference>
<dbReference type="EC" id="1.7.1.13" evidence="5"/>
<dbReference type="GO" id="GO:0005737">
    <property type="term" value="C:cytoplasm"/>
    <property type="evidence" value="ECO:0007669"/>
    <property type="project" value="UniProtKB-SubCell"/>
</dbReference>
<organism evidence="6 7">
    <name type="scientific">Abditibacterium utsteinense</name>
    <dbReference type="NCBI Taxonomy" id="1960156"/>
    <lineage>
        <taxon>Bacteria</taxon>
        <taxon>Pseudomonadati</taxon>
        <taxon>Abditibacteriota</taxon>
        <taxon>Abditibacteriia</taxon>
        <taxon>Abditibacteriales</taxon>
        <taxon>Abditibacteriaceae</taxon>
        <taxon>Abditibacterium</taxon>
    </lineage>
</organism>
<dbReference type="OrthoDB" id="9789995at2"/>
<protein>
    <recommendedName>
        <fullName evidence="5">NADPH-dependent 7-cyano-7-deazaguanine reductase</fullName>
        <ecNumber evidence="5">1.7.1.13</ecNumber>
    </recommendedName>
    <alternativeName>
        <fullName evidence="5">7-cyano-7-carbaguanine reductase</fullName>
    </alternativeName>
    <alternativeName>
        <fullName evidence="5">NADPH-dependent nitrile oxidoreductase</fullName>
    </alternativeName>
    <alternativeName>
        <fullName evidence="5">PreQ(0) reductase</fullName>
    </alternativeName>
</protein>
<dbReference type="SUPFAM" id="SSF55620">
    <property type="entry name" value="Tetrahydrobiopterin biosynthesis enzymes-like"/>
    <property type="match status" value="1"/>
</dbReference>
<comment type="catalytic activity">
    <reaction evidence="5">
        <text>7-aminomethyl-7-carbaguanine + 2 NADP(+) = 7-cyano-7-carbaguanine + 2 NADPH + 3 H(+)</text>
        <dbReference type="Rhea" id="RHEA:13409"/>
        <dbReference type="ChEBI" id="CHEBI:15378"/>
        <dbReference type="ChEBI" id="CHEBI:45075"/>
        <dbReference type="ChEBI" id="CHEBI:57783"/>
        <dbReference type="ChEBI" id="CHEBI:58349"/>
        <dbReference type="ChEBI" id="CHEBI:58703"/>
        <dbReference type="EC" id="1.7.1.13"/>
    </reaction>
</comment>
<feature type="active site" description="Proton donor" evidence="5">
    <location>
        <position position="42"/>
    </location>
</feature>
<comment type="similarity">
    <text evidence="5">Belongs to the GTP cyclohydrolase I family. QueF type 1 subfamily.</text>
</comment>
<dbReference type="InterPro" id="IPR029500">
    <property type="entry name" value="QueF"/>
</dbReference>
<dbReference type="PANTHER" id="PTHR34354">
    <property type="entry name" value="NADPH-DEPENDENT 7-CYANO-7-DEAZAGUANINE REDUCTASE"/>
    <property type="match status" value="1"/>
</dbReference>
<dbReference type="GO" id="GO:0008616">
    <property type="term" value="P:tRNA queuosine(34) biosynthetic process"/>
    <property type="evidence" value="ECO:0007669"/>
    <property type="project" value="UniProtKB-UniRule"/>
</dbReference>
<comment type="subcellular location">
    <subcellularLocation>
        <location evidence="5">Cytoplasm</location>
    </subcellularLocation>
</comment>
<name>A0A2S8SQB4_9BACT</name>
<dbReference type="Pfam" id="PF14489">
    <property type="entry name" value="QueF"/>
    <property type="match status" value="1"/>
</dbReference>
<feature type="binding site" evidence="5">
    <location>
        <begin position="57"/>
        <end position="59"/>
    </location>
    <ligand>
        <name>substrate</name>
    </ligand>
</feature>
<dbReference type="GO" id="GO:0033739">
    <property type="term" value="F:preQ1 synthase activity"/>
    <property type="evidence" value="ECO:0007669"/>
    <property type="project" value="UniProtKB-UniRule"/>
</dbReference>
<evidence type="ECO:0000256" key="1">
    <source>
        <dbReference type="ARBA" id="ARBA00022490"/>
    </source>
</evidence>
<evidence type="ECO:0000256" key="5">
    <source>
        <dbReference type="HAMAP-Rule" id="MF_00818"/>
    </source>
</evidence>
<dbReference type="InterPro" id="IPR043133">
    <property type="entry name" value="GTP-CH-I_C/QueF"/>
</dbReference>
<proteinExistence type="inferred from homology"/>
<reference evidence="6 7" key="1">
    <citation type="journal article" date="2018" name="Syst. Appl. Microbiol.">
        <title>Abditibacterium utsteinense sp. nov., the first cultivated member of candidate phylum FBP, isolated from ice-free Antarctic soil samples.</title>
        <authorList>
            <person name="Tahon G."/>
            <person name="Tytgat B."/>
            <person name="Lebbe L."/>
            <person name="Carlier A."/>
            <person name="Willems A."/>
        </authorList>
    </citation>
    <scope>NUCLEOTIDE SEQUENCE [LARGE SCALE GENOMIC DNA]</scope>
    <source>
        <strain evidence="6 7">LMG 29911</strain>
    </source>
</reference>
<keyword evidence="3 5" id="KW-0521">NADP</keyword>
<evidence type="ECO:0000313" key="6">
    <source>
        <dbReference type="EMBL" id="PQV62994.1"/>
    </source>
</evidence>
<keyword evidence="4 5" id="KW-0560">Oxidoreductase</keyword>
<keyword evidence="2 5" id="KW-0671">Queuosine biosynthesis</keyword>
<dbReference type="Gene3D" id="3.30.1130.10">
    <property type="match status" value="1"/>
</dbReference>
<gene>
    <name evidence="5" type="primary">queF</name>
    <name evidence="6" type="ORF">B1R32_11736</name>
</gene>
<dbReference type="InterPro" id="IPR016856">
    <property type="entry name" value="QueF_type1"/>
</dbReference>
<comment type="function">
    <text evidence="5">Catalyzes the NADPH-dependent reduction of 7-cyano-7-deazaguanine (preQ0) to 7-aminomethyl-7-deazaguanine (preQ1).</text>
</comment>
<dbReference type="AlphaFoldDB" id="A0A2S8SQB4"/>
<dbReference type="NCBIfam" id="TIGR03139">
    <property type="entry name" value="QueF-II"/>
    <property type="match status" value="1"/>
</dbReference>
<dbReference type="RefSeq" id="WP_106380869.1">
    <property type="nucleotide sequence ID" value="NZ_NIGF01000017.1"/>
</dbReference>
<evidence type="ECO:0000313" key="7">
    <source>
        <dbReference type="Proteomes" id="UP000237684"/>
    </source>
</evidence>
<accession>A0A2S8SQB4</accession>
<dbReference type="Proteomes" id="UP000237684">
    <property type="component" value="Unassembled WGS sequence"/>
</dbReference>
<sequence>MAALTPSKTIESFPNPHPDNTYTIQFSTQEFTTLCPLTGQPDFASIHVEYCPGEKCLESKSIKQFLWSFRDEGNFHEDVTNLILNEMVRACQPKWMVVTGHFNARGGIDFIIKARHDAK</sequence>
<dbReference type="UniPathway" id="UPA00392"/>
<evidence type="ECO:0000256" key="2">
    <source>
        <dbReference type="ARBA" id="ARBA00022785"/>
    </source>
</evidence>
<dbReference type="HAMAP" id="MF_00818">
    <property type="entry name" value="QueF_type1"/>
    <property type="match status" value="1"/>
</dbReference>
<dbReference type="PIRSF" id="PIRSF027377">
    <property type="entry name" value="Nitrile_oxidored_QueF"/>
    <property type="match status" value="1"/>
</dbReference>
<dbReference type="FunCoup" id="A0A2S8SQB4">
    <property type="interactions" value="63"/>
</dbReference>
<feature type="binding site" evidence="5">
    <location>
        <begin position="76"/>
        <end position="77"/>
    </location>
    <ligand>
        <name>substrate</name>
    </ligand>
</feature>
<comment type="caution">
    <text evidence="6">The sequence shown here is derived from an EMBL/GenBank/DDBJ whole genome shotgun (WGS) entry which is preliminary data.</text>
</comment>
<keyword evidence="7" id="KW-1185">Reference proteome</keyword>
<evidence type="ECO:0000256" key="3">
    <source>
        <dbReference type="ARBA" id="ARBA00022857"/>
    </source>
</evidence>
<keyword evidence="1 5" id="KW-0963">Cytoplasm</keyword>
<evidence type="ECO:0000256" key="4">
    <source>
        <dbReference type="ARBA" id="ARBA00023002"/>
    </source>
</evidence>
<feature type="active site" description="Thioimide intermediate" evidence="5">
    <location>
        <position position="35"/>
    </location>
</feature>